<evidence type="ECO:0000259" key="1">
    <source>
        <dbReference type="PROSITE" id="PS50206"/>
    </source>
</evidence>
<name>A0A521D7C8_9BACT</name>
<dbReference type="Proteomes" id="UP000317315">
    <property type="component" value="Unassembled WGS sequence"/>
</dbReference>
<accession>A0A521D7C8</accession>
<organism evidence="2 3">
    <name type="scientific">Balnearium lithotrophicum</name>
    <dbReference type="NCBI Taxonomy" id="223788"/>
    <lineage>
        <taxon>Bacteria</taxon>
        <taxon>Pseudomonadati</taxon>
        <taxon>Aquificota</taxon>
        <taxon>Aquificia</taxon>
        <taxon>Desulfurobacteriales</taxon>
        <taxon>Desulfurobacteriaceae</taxon>
        <taxon>Balnearium</taxon>
    </lineage>
</organism>
<dbReference type="PANTHER" id="PTHR43031">
    <property type="entry name" value="FAD-DEPENDENT OXIDOREDUCTASE"/>
    <property type="match status" value="1"/>
</dbReference>
<dbReference type="GO" id="GO:0016740">
    <property type="term" value="F:transferase activity"/>
    <property type="evidence" value="ECO:0007669"/>
    <property type="project" value="UniProtKB-KW"/>
</dbReference>
<dbReference type="CDD" id="cd00158">
    <property type="entry name" value="RHOD"/>
    <property type="match status" value="1"/>
</dbReference>
<dbReference type="AlphaFoldDB" id="A0A521D7C8"/>
<keyword evidence="2" id="KW-0808">Transferase</keyword>
<evidence type="ECO:0000313" key="3">
    <source>
        <dbReference type="Proteomes" id="UP000317315"/>
    </source>
</evidence>
<protein>
    <submittedName>
        <fullName evidence="2">Thiosulfate sulfurtransferase</fullName>
    </submittedName>
</protein>
<dbReference type="PANTHER" id="PTHR43031:SF10">
    <property type="entry name" value="RHODANESE DOMAIN-CONTAINING PROTEIN"/>
    <property type="match status" value="1"/>
</dbReference>
<dbReference type="SUPFAM" id="SSF52821">
    <property type="entry name" value="Rhodanese/Cell cycle control phosphatase"/>
    <property type="match status" value="1"/>
</dbReference>
<dbReference type="OrthoDB" id="9800872at2"/>
<dbReference type="PROSITE" id="PS50206">
    <property type="entry name" value="RHODANESE_3"/>
    <property type="match status" value="1"/>
</dbReference>
<proteinExistence type="predicted"/>
<dbReference type="SMART" id="SM00450">
    <property type="entry name" value="RHOD"/>
    <property type="match status" value="1"/>
</dbReference>
<feature type="domain" description="Rhodanese" evidence="1">
    <location>
        <begin position="41"/>
        <end position="133"/>
    </location>
</feature>
<dbReference type="RefSeq" id="WP_142935858.1">
    <property type="nucleotide sequence ID" value="NZ_FXTM01000017.1"/>
</dbReference>
<sequence>MELDRELLKRIQAIFSEFTPQKLTRNPCIVEAEQVVRMIKEKQPFVILDIRTPLEQEFIAPRLKDTLYIPMHELFKEENLEKLPKDRTIIVLCHTDRRATAVVIALRLLGFGNTFVLKDGIKGLAERIGKDIYRELL</sequence>
<dbReference type="InterPro" id="IPR001763">
    <property type="entry name" value="Rhodanese-like_dom"/>
</dbReference>
<dbReference type="InterPro" id="IPR050229">
    <property type="entry name" value="GlpE_sulfurtransferase"/>
</dbReference>
<reference evidence="2 3" key="1">
    <citation type="submission" date="2017-05" db="EMBL/GenBank/DDBJ databases">
        <authorList>
            <person name="Varghese N."/>
            <person name="Submissions S."/>
        </authorList>
    </citation>
    <scope>NUCLEOTIDE SEQUENCE [LARGE SCALE GENOMIC DNA]</scope>
    <source>
        <strain evidence="2 3">DSM 16304</strain>
    </source>
</reference>
<dbReference type="EMBL" id="FXTM01000017">
    <property type="protein sequence ID" value="SMO67532.1"/>
    <property type="molecule type" value="Genomic_DNA"/>
</dbReference>
<dbReference type="InterPro" id="IPR036873">
    <property type="entry name" value="Rhodanese-like_dom_sf"/>
</dbReference>
<dbReference type="Pfam" id="PF00581">
    <property type="entry name" value="Rhodanese"/>
    <property type="match status" value="1"/>
</dbReference>
<keyword evidence="3" id="KW-1185">Reference proteome</keyword>
<gene>
    <name evidence="2" type="ORF">SAMN06269117_11745</name>
</gene>
<dbReference type="Gene3D" id="3.40.250.10">
    <property type="entry name" value="Rhodanese-like domain"/>
    <property type="match status" value="1"/>
</dbReference>
<evidence type="ECO:0000313" key="2">
    <source>
        <dbReference type="EMBL" id="SMO67532.1"/>
    </source>
</evidence>